<dbReference type="Gene3D" id="3.30.300.30">
    <property type="match status" value="1"/>
</dbReference>
<evidence type="ECO:0000313" key="4">
    <source>
        <dbReference type="Proteomes" id="UP000604475"/>
    </source>
</evidence>
<accession>A0A937URE6</accession>
<dbReference type="Pfam" id="PF13193">
    <property type="entry name" value="AMP-binding_C"/>
    <property type="match status" value="1"/>
</dbReference>
<feature type="domain" description="AMP-dependent synthetase/ligase" evidence="1">
    <location>
        <begin position="6"/>
        <end position="363"/>
    </location>
</feature>
<dbReference type="Proteomes" id="UP000604475">
    <property type="component" value="Unassembled WGS sequence"/>
</dbReference>
<protein>
    <submittedName>
        <fullName evidence="3">Acyl-CoA synthetase</fullName>
    </submittedName>
</protein>
<dbReference type="InterPro" id="IPR020845">
    <property type="entry name" value="AMP-binding_CS"/>
</dbReference>
<dbReference type="AlphaFoldDB" id="A0A937URE6"/>
<evidence type="ECO:0000259" key="2">
    <source>
        <dbReference type="Pfam" id="PF13193"/>
    </source>
</evidence>
<sequence length="521" mass="56162">MYPGTHAVTTPDKPAVVMAGGEVVTYRQLDERSARLARLLAARGLRAGDVVALLAENHPRFCEVLWAATRSGLYLTALNRYATAAEAAYVLRDCGASALVTTARLATVAAEALGDVPGCGTRLLIDGDRDGFESYERAVERFPAAPLDHQPRGDFLQYSSGTTGLPKGIRRPLSGVDVADPAGVRSALMCRQVGEMDASSVYLCPAPLYHTAPLGWSRGVHELGATLVVMEKFDAEQMLAVVERERVTHLQVVPTMLVRLLKLPAETRAAYDLSSLKVVIHAGAPCPVPVKRQVIDWLGPILTEYYSGTEGAGMTLIRSAEWLAHPGSVGRPVMGTIHVCGPDGAELPPGQTGSVYFERETAAFEYHNDPAKTAAARHPKHDNWSSLGDLGYVDDEGYLYLTDRGAFTIISGGVNIYPAEIEACLVVHPDVADVAVFGLPDDEMGEYVHAVVQPAEGVAPSAELAERLRAHVRAHLAGPKVPRAVDFRAELPRLPTGKLYKVPLRQEYLDRLAAARQEANI</sequence>
<dbReference type="GO" id="GO:0016405">
    <property type="term" value="F:CoA-ligase activity"/>
    <property type="evidence" value="ECO:0007669"/>
    <property type="project" value="TreeGrafter"/>
</dbReference>
<proteinExistence type="predicted"/>
<dbReference type="InterPro" id="IPR000873">
    <property type="entry name" value="AMP-dep_synth/lig_dom"/>
</dbReference>
<name>A0A937URE6_9ACTN</name>
<dbReference type="PANTHER" id="PTHR24096:SF323">
    <property type="entry name" value="BLR3536 PROTEIN"/>
    <property type="match status" value="1"/>
</dbReference>
<organism evidence="3 4">
    <name type="scientific">Frankia nepalensis</name>
    <dbReference type="NCBI Taxonomy" id="1836974"/>
    <lineage>
        <taxon>Bacteria</taxon>
        <taxon>Bacillati</taxon>
        <taxon>Actinomycetota</taxon>
        <taxon>Actinomycetes</taxon>
        <taxon>Frankiales</taxon>
        <taxon>Frankiaceae</taxon>
        <taxon>Frankia</taxon>
    </lineage>
</organism>
<dbReference type="Pfam" id="PF00501">
    <property type="entry name" value="AMP-binding"/>
    <property type="match status" value="1"/>
</dbReference>
<dbReference type="InterPro" id="IPR025110">
    <property type="entry name" value="AMP-bd_C"/>
</dbReference>
<dbReference type="SUPFAM" id="SSF56801">
    <property type="entry name" value="Acetyl-CoA synthetase-like"/>
    <property type="match status" value="1"/>
</dbReference>
<dbReference type="InterPro" id="IPR042099">
    <property type="entry name" value="ANL_N_sf"/>
</dbReference>
<keyword evidence="4" id="KW-1185">Reference proteome</keyword>
<gene>
    <name evidence="3" type="ORF">I7412_29785</name>
</gene>
<dbReference type="PANTHER" id="PTHR24096">
    <property type="entry name" value="LONG-CHAIN-FATTY-ACID--COA LIGASE"/>
    <property type="match status" value="1"/>
</dbReference>
<comment type="caution">
    <text evidence="3">The sequence shown here is derived from an EMBL/GenBank/DDBJ whole genome shotgun (WGS) entry which is preliminary data.</text>
</comment>
<dbReference type="InterPro" id="IPR045851">
    <property type="entry name" value="AMP-bd_C_sf"/>
</dbReference>
<evidence type="ECO:0000313" key="3">
    <source>
        <dbReference type="EMBL" id="MBL7631277.1"/>
    </source>
</evidence>
<reference evidence="3" key="1">
    <citation type="submission" date="2020-12" db="EMBL/GenBank/DDBJ databases">
        <title>Genomic characterization of non-nitrogen-fixing Frankia strains.</title>
        <authorList>
            <person name="Carlos-Shanley C."/>
            <person name="Guerra T."/>
            <person name="Hahn D."/>
        </authorList>
    </citation>
    <scope>NUCLEOTIDE SEQUENCE</scope>
    <source>
        <strain evidence="3">CN6</strain>
    </source>
</reference>
<dbReference type="EMBL" id="JAEACQ010000265">
    <property type="protein sequence ID" value="MBL7631277.1"/>
    <property type="molecule type" value="Genomic_DNA"/>
</dbReference>
<dbReference type="RefSeq" id="WP_203006388.1">
    <property type="nucleotide sequence ID" value="NZ_JADWYU010000211.1"/>
</dbReference>
<feature type="domain" description="AMP-binding enzyme C-terminal" evidence="2">
    <location>
        <begin position="420"/>
        <end position="498"/>
    </location>
</feature>
<evidence type="ECO:0000259" key="1">
    <source>
        <dbReference type="Pfam" id="PF00501"/>
    </source>
</evidence>
<dbReference type="PROSITE" id="PS00455">
    <property type="entry name" value="AMP_BINDING"/>
    <property type="match status" value="1"/>
</dbReference>
<dbReference type="Gene3D" id="3.40.50.12780">
    <property type="entry name" value="N-terminal domain of ligase-like"/>
    <property type="match status" value="1"/>
</dbReference>